<keyword evidence="3" id="KW-1185">Reference proteome</keyword>
<dbReference type="EMBL" id="JAJSOF020000009">
    <property type="protein sequence ID" value="KAJ4446566.1"/>
    <property type="molecule type" value="Genomic_DNA"/>
</dbReference>
<dbReference type="Proteomes" id="UP001148838">
    <property type="component" value="Unassembled WGS sequence"/>
</dbReference>
<dbReference type="Pfam" id="PF16087">
    <property type="entry name" value="DUF4817"/>
    <property type="match status" value="1"/>
</dbReference>
<organism evidence="2 3">
    <name type="scientific">Periplaneta americana</name>
    <name type="common">American cockroach</name>
    <name type="synonym">Blatta americana</name>
    <dbReference type="NCBI Taxonomy" id="6978"/>
    <lineage>
        <taxon>Eukaryota</taxon>
        <taxon>Metazoa</taxon>
        <taxon>Ecdysozoa</taxon>
        <taxon>Arthropoda</taxon>
        <taxon>Hexapoda</taxon>
        <taxon>Insecta</taxon>
        <taxon>Pterygota</taxon>
        <taxon>Neoptera</taxon>
        <taxon>Polyneoptera</taxon>
        <taxon>Dictyoptera</taxon>
        <taxon>Blattodea</taxon>
        <taxon>Blattoidea</taxon>
        <taxon>Blattidae</taxon>
        <taxon>Blattinae</taxon>
        <taxon>Periplaneta</taxon>
    </lineage>
</organism>
<evidence type="ECO:0000313" key="2">
    <source>
        <dbReference type="EMBL" id="KAJ4446566.1"/>
    </source>
</evidence>
<evidence type="ECO:0000313" key="3">
    <source>
        <dbReference type="Proteomes" id="UP001148838"/>
    </source>
</evidence>
<name>A0ABQ8TKY0_PERAM</name>
<proteinExistence type="predicted"/>
<protein>
    <recommendedName>
        <fullName evidence="1">DUF4817 domain-containing protein</fullName>
    </recommendedName>
</protein>
<gene>
    <name evidence="2" type="ORF">ANN_13263</name>
</gene>
<dbReference type="InterPro" id="IPR032135">
    <property type="entry name" value="DUF4817"/>
</dbReference>
<reference evidence="2 3" key="1">
    <citation type="journal article" date="2022" name="Allergy">
        <title>Genome assembly and annotation of Periplaneta americana reveal a comprehensive cockroach allergen profile.</title>
        <authorList>
            <person name="Wang L."/>
            <person name="Xiong Q."/>
            <person name="Saelim N."/>
            <person name="Wang L."/>
            <person name="Nong W."/>
            <person name="Wan A.T."/>
            <person name="Shi M."/>
            <person name="Liu X."/>
            <person name="Cao Q."/>
            <person name="Hui J.H.L."/>
            <person name="Sookrung N."/>
            <person name="Leung T.F."/>
            <person name="Tungtrongchitr A."/>
            <person name="Tsui S.K.W."/>
        </authorList>
    </citation>
    <scope>NUCLEOTIDE SEQUENCE [LARGE SCALE GENOMIC DNA]</scope>
    <source>
        <strain evidence="2">PWHHKU_190912</strain>
    </source>
</reference>
<sequence length="94" mass="10991">MSNWTIQHRVFAVDSYTKHEGVVHVHRSFRQRFGDNRGRESVSTRKTILSWVNKWRESGLVCNVKRTGLMKTIHIPESIERVRTALQQSLTRSA</sequence>
<evidence type="ECO:0000259" key="1">
    <source>
        <dbReference type="Pfam" id="PF16087"/>
    </source>
</evidence>
<feature type="domain" description="DUF4817" evidence="1">
    <location>
        <begin position="5"/>
        <end position="61"/>
    </location>
</feature>
<comment type="caution">
    <text evidence="2">The sequence shown here is derived from an EMBL/GenBank/DDBJ whole genome shotgun (WGS) entry which is preliminary data.</text>
</comment>
<accession>A0ABQ8TKY0</accession>